<organism evidence="3 4">
    <name type="scientific">Paraconiothyrium brasiliense</name>
    <dbReference type="NCBI Taxonomy" id="300254"/>
    <lineage>
        <taxon>Eukaryota</taxon>
        <taxon>Fungi</taxon>
        <taxon>Dikarya</taxon>
        <taxon>Ascomycota</taxon>
        <taxon>Pezizomycotina</taxon>
        <taxon>Dothideomycetes</taxon>
        <taxon>Pleosporomycetidae</taxon>
        <taxon>Pleosporales</taxon>
        <taxon>Massarineae</taxon>
        <taxon>Didymosphaeriaceae</taxon>
        <taxon>Paraconiothyrium</taxon>
    </lineage>
</organism>
<name>A0ABR3RL69_9PLEO</name>
<dbReference type="InterPro" id="IPR036770">
    <property type="entry name" value="Ankyrin_rpt-contain_sf"/>
</dbReference>
<evidence type="ECO:0000256" key="1">
    <source>
        <dbReference type="ARBA" id="ARBA00022737"/>
    </source>
</evidence>
<keyword evidence="2" id="KW-0040">ANK repeat</keyword>
<proteinExistence type="predicted"/>
<dbReference type="Proteomes" id="UP001521785">
    <property type="component" value="Unassembled WGS sequence"/>
</dbReference>
<protein>
    <submittedName>
        <fullName evidence="3">E3 ubiquitin-protein ligase mib1</fullName>
    </submittedName>
</protein>
<gene>
    <name evidence="3" type="primary">MIB1</name>
    <name evidence="3" type="ORF">SLS60_004728</name>
</gene>
<dbReference type="EMBL" id="JAKJXO020000005">
    <property type="protein sequence ID" value="KAL1605184.1"/>
    <property type="molecule type" value="Genomic_DNA"/>
</dbReference>
<dbReference type="SMART" id="SM00248">
    <property type="entry name" value="ANK"/>
    <property type="match status" value="5"/>
</dbReference>
<evidence type="ECO:0000256" key="2">
    <source>
        <dbReference type="ARBA" id="ARBA00023043"/>
    </source>
</evidence>
<reference evidence="3 4" key="1">
    <citation type="submission" date="2024-02" db="EMBL/GenBank/DDBJ databases">
        <title>De novo assembly and annotation of 12 fungi associated with fruit tree decline syndrome in Ontario, Canada.</title>
        <authorList>
            <person name="Sulman M."/>
            <person name="Ellouze W."/>
            <person name="Ilyukhin E."/>
        </authorList>
    </citation>
    <scope>NUCLEOTIDE SEQUENCE [LARGE SCALE GENOMIC DNA]</scope>
    <source>
        <strain evidence="3 4">M42-189</strain>
    </source>
</reference>
<evidence type="ECO:0000313" key="4">
    <source>
        <dbReference type="Proteomes" id="UP001521785"/>
    </source>
</evidence>
<dbReference type="Gene3D" id="1.25.40.20">
    <property type="entry name" value="Ankyrin repeat-containing domain"/>
    <property type="match status" value="1"/>
</dbReference>
<evidence type="ECO:0000313" key="3">
    <source>
        <dbReference type="EMBL" id="KAL1605184.1"/>
    </source>
</evidence>
<accession>A0ABR3RL69</accession>
<sequence>MARLPSAKKLDLFDMEVPDGMADMAMPPAQEHTKDPFRYDSGGRNSFHRKRVHRKLAGEARKTKLSEIIEEFPRYGPKMYEWAVDQNDPNLLKELFQLDISMAIKSAEQKHNDKKNEDDIDVDEDDNSYPQVDMQPALQIAAFDGKLECVKVFIEVGHANINTQDDKHTTPLTDAIVALVNKVLEHPRSVERKSHIETSHLFYAATARQESRDVVQCVLQSDCFGSPITQSQLNAIMQSLTAAVSRASRASVRLMLPFLTEKKEDCSFQYVDLPEENQISSFTATEDAMMKQDIPELFKLIWETFLCGPNEHEGTHNQPIVTKQDRLHRRLISACAEGCVETCRLLVDGYGGDVDYVSYKIFSTPLGRATGSPASSLERRLPVAKYLLEEKHANIHLANGEFSKGASPLALLLKCGGREDQEEMINLLLKNDGPLEEIGGDVWKALEEAEAEARVKLCLVLHEGAGDPVKLVTHGTWPVQIGIDATKEEWESCIESIQIRKSDEVLAAEDPNRRPLAWDSG</sequence>
<dbReference type="SUPFAM" id="SSF48403">
    <property type="entry name" value="Ankyrin repeat"/>
    <property type="match status" value="1"/>
</dbReference>
<dbReference type="InterPro" id="IPR050745">
    <property type="entry name" value="Multifunctional_regulatory"/>
</dbReference>
<dbReference type="PANTHER" id="PTHR24189">
    <property type="entry name" value="MYOTROPHIN"/>
    <property type="match status" value="1"/>
</dbReference>
<keyword evidence="4" id="KW-1185">Reference proteome</keyword>
<keyword evidence="1" id="KW-0677">Repeat</keyword>
<comment type="caution">
    <text evidence="3">The sequence shown here is derived from an EMBL/GenBank/DDBJ whole genome shotgun (WGS) entry which is preliminary data.</text>
</comment>
<dbReference type="InterPro" id="IPR002110">
    <property type="entry name" value="Ankyrin_rpt"/>
</dbReference>